<dbReference type="InterPro" id="IPR036188">
    <property type="entry name" value="FAD/NAD-bd_sf"/>
</dbReference>
<proteinExistence type="predicted"/>
<evidence type="ECO:0000313" key="8">
    <source>
        <dbReference type="Proteomes" id="UP000244335"/>
    </source>
</evidence>
<evidence type="ECO:0000256" key="3">
    <source>
        <dbReference type="ARBA" id="ARBA00022827"/>
    </source>
</evidence>
<keyword evidence="3" id="KW-0274">FAD</keyword>
<comment type="cofactor">
    <cofactor evidence="1">
        <name>FAD</name>
        <dbReference type="ChEBI" id="CHEBI:57692"/>
    </cofactor>
</comment>
<accession>A0AA92H845</accession>
<dbReference type="SUPFAM" id="SSF51905">
    <property type="entry name" value="FAD/NAD(P)-binding domain"/>
    <property type="match status" value="1"/>
</dbReference>
<reference evidence="7 8" key="1">
    <citation type="submission" date="2018-04" db="EMBL/GenBank/DDBJ databases">
        <authorList>
            <person name="Hagen T."/>
        </authorList>
    </citation>
    <scope>NUCLEOTIDE SEQUENCE [LARGE SCALE GENOMIC DNA]</scope>
    <source>
        <strain evidence="7 8">TPD7009</strain>
    </source>
</reference>
<comment type="caution">
    <text evidence="7">The sequence shown here is derived from an EMBL/GenBank/DDBJ whole genome shotgun (WGS) entry which is preliminary data.</text>
</comment>
<dbReference type="EMBL" id="QDFR01000006">
    <property type="protein sequence ID" value="PVE51786.1"/>
    <property type="molecule type" value="Genomic_DNA"/>
</dbReference>
<dbReference type="Proteomes" id="UP000244335">
    <property type="component" value="Unassembled WGS sequence"/>
</dbReference>
<dbReference type="Gene3D" id="3.50.50.60">
    <property type="entry name" value="FAD/NAD(P)-binding domain"/>
    <property type="match status" value="1"/>
</dbReference>
<dbReference type="GO" id="GO:0071949">
    <property type="term" value="F:FAD binding"/>
    <property type="evidence" value="ECO:0007669"/>
    <property type="project" value="InterPro"/>
</dbReference>
<dbReference type="RefSeq" id="WP_116493606.1">
    <property type="nucleotide sequence ID" value="NZ_QDFR01000006.1"/>
</dbReference>
<evidence type="ECO:0000259" key="6">
    <source>
        <dbReference type="Pfam" id="PF01494"/>
    </source>
</evidence>
<dbReference type="Pfam" id="PF01494">
    <property type="entry name" value="FAD_binding_3"/>
    <property type="match status" value="1"/>
</dbReference>
<evidence type="ECO:0000256" key="1">
    <source>
        <dbReference type="ARBA" id="ARBA00001974"/>
    </source>
</evidence>
<dbReference type="PRINTS" id="PR00420">
    <property type="entry name" value="RNGMNOXGNASE"/>
</dbReference>
<evidence type="ECO:0000256" key="5">
    <source>
        <dbReference type="ARBA" id="ARBA00023033"/>
    </source>
</evidence>
<dbReference type="SUPFAM" id="SSF54373">
    <property type="entry name" value="FAD-linked reductases, C-terminal domain"/>
    <property type="match status" value="1"/>
</dbReference>
<evidence type="ECO:0000256" key="2">
    <source>
        <dbReference type="ARBA" id="ARBA00022630"/>
    </source>
</evidence>
<organism evidence="7 8">
    <name type="scientific">Rhizobium rhizogenes</name>
    <name type="common">Agrobacterium rhizogenes</name>
    <dbReference type="NCBI Taxonomy" id="359"/>
    <lineage>
        <taxon>Bacteria</taxon>
        <taxon>Pseudomonadati</taxon>
        <taxon>Pseudomonadota</taxon>
        <taxon>Alphaproteobacteria</taxon>
        <taxon>Hyphomicrobiales</taxon>
        <taxon>Rhizobiaceae</taxon>
        <taxon>Rhizobium/Agrobacterium group</taxon>
        <taxon>Rhizobium</taxon>
    </lineage>
</organism>
<name>A0AA92H845_RHIRH</name>
<dbReference type="AlphaFoldDB" id="A0AA92H845"/>
<sequence length="389" mass="41943">MPIKSVAIVGAGIAGLTAALSFARHGIASDIVEQASDLAEVGAGLQISPNAAHILSALDVLPLIEETWIEPDTVDLASGLSLKTLVSLPMKSVARSRWHAPYGVLHRASLQQALLATVRNNPLCRLHLGKRLETASKSEIAKTIFTEPDLIIGADGVWSSTRYAVPNSPVAAFSGNIAWRFTLSGDDAPEFLNRNAVTAFLGPSAHVVAYPLAETGGFNVVAIAVGANPGDTWKAEAQGQQKAFLIQQFRRWNPAFSTALERPSTPTFWPLFQAGPGRWQNGRDTVLIGDAAHAMMPFAAQGAAMAIEDAFELANFVAQGNSLGSSLESFEAHRMPRIEQARRRAKLNSFAYHARGPLRIGRDVLLSLRPPEKFLADFDWLYGYRAEGL</sequence>
<keyword evidence="4" id="KW-0560">Oxidoreductase</keyword>
<dbReference type="PANTHER" id="PTHR13789">
    <property type="entry name" value="MONOOXYGENASE"/>
    <property type="match status" value="1"/>
</dbReference>
<dbReference type="PANTHER" id="PTHR13789:SF318">
    <property type="entry name" value="GERANYLGERANYL DIPHOSPHATE REDUCTASE"/>
    <property type="match status" value="1"/>
</dbReference>
<dbReference type="GO" id="GO:0004497">
    <property type="term" value="F:monooxygenase activity"/>
    <property type="evidence" value="ECO:0007669"/>
    <property type="project" value="UniProtKB-KW"/>
</dbReference>
<gene>
    <name evidence="7" type="ORF">DC430_16800</name>
</gene>
<keyword evidence="2" id="KW-0285">Flavoprotein</keyword>
<feature type="domain" description="FAD-binding" evidence="6">
    <location>
        <begin position="5"/>
        <end position="344"/>
    </location>
</feature>
<dbReference type="InterPro" id="IPR002938">
    <property type="entry name" value="FAD-bd"/>
</dbReference>
<keyword evidence="5" id="KW-0503">Monooxygenase</keyword>
<evidence type="ECO:0000313" key="7">
    <source>
        <dbReference type="EMBL" id="PVE51786.1"/>
    </source>
</evidence>
<protein>
    <submittedName>
        <fullName evidence="7">Salicylate hydroxylase</fullName>
    </submittedName>
</protein>
<evidence type="ECO:0000256" key="4">
    <source>
        <dbReference type="ARBA" id="ARBA00023002"/>
    </source>
</evidence>
<dbReference type="InterPro" id="IPR050493">
    <property type="entry name" value="FAD-dep_Monooxygenase_BioMet"/>
</dbReference>